<gene>
    <name evidence="1" type="ORF">SAMN05216271_0752</name>
</gene>
<dbReference type="Proteomes" id="UP000243413">
    <property type="component" value="Chromosome I"/>
</dbReference>
<dbReference type="STRING" id="472181.SAMN05216271_0752"/>
<sequence>MPKKCIMFAHFVGWDLRSVGRFYGGCHKNTQLHSDPICRR</sequence>
<dbReference type="EMBL" id="LT629763">
    <property type="protein sequence ID" value="SDR92692.1"/>
    <property type="molecule type" value="Genomic_DNA"/>
</dbReference>
<proteinExistence type="predicted"/>
<dbReference type="AlphaFoldDB" id="A0A1H1N151"/>
<evidence type="ECO:0000313" key="2">
    <source>
        <dbReference type="Proteomes" id="UP000243413"/>
    </source>
</evidence>
<evidence type="ECO:0000313" key="1">
    <source>
        <dbReference type="EMBL" id="SDR92692.1"/>
    </source>
</evidence>
<accession>A0A1H1N151</accession>
<organism evidence="1 2">
    <name type="scientific">Halopseudomonas sabulinigri</name>
    <dbReference type="NCBI Taxonomy" id="472181"/>
    <lineage>
        <taxon>Bacteria</taxon>
        <taxon>Pseudomonadati</taxon>
        <taxon>Pseudomonadota</taxon>
        <taxon>Gammaproteobacteria</taxon>
        <taxon>Pseudomonadales</taxon>
        <taxon>Pseudomonadaceae</taxon>
        <taxon>Halopseudomonas</taxon>
    </lineage>
</organism>
<reference evidence="2" key="1">
    <citation type="submission" date="2016-10" db="EMBL/GenBank/DDBJ databases">
        <authorList>
            <person name="Varghese N."/>
            <person name="Submissions S."/>
        </authorList>
    </citation>
    <scope>NUCLEOTIDE SEQUENCE [LARGE SCALE GENOMIC DNA]</scope>
    <source>
        <strain evidence="2">JCM 14963</strain>
    </source>
</reference>
<protein>
    <submittedName>
        <fullName evidence="1">Uncharacterized protein</fullName>
    </submittedName>
</protein>
<name>A0A1H1N151_9GAMM</name>